<keyword evidence="12 13" id="KW-0472">Membrane</keyword>
<dbReference type="CDD" id="cd19501">
    <property type="entry name" value="RecA-like_FtsH"/>
    <property type="match status" value="1"/>
</dbReference>
<gene>
    <name evidence="13 18" type="primary">ftsH</name>
    <name evidence="18" type="ORF">QE109_15935</name>
</gene>
<comment type="function">
    <text evidence="13">Acts as a processive, ATP-dependent zinc metallopeptidase for both cytoplasmic and membrane proteins. Plays a role in the quality control of integral membrane proteins.</text>
</comment>
<dbReference type="InterPro" id="IPR003960">
    <property type="entry name" value="ATPase_AAA_CS"/>
</dbReference>
<keyword evidence="11 13" id="KW-0482">Metalloprotease</keyword>
<feature type="binding site" evidence="13">
    <location>
        <begin position="200"/>
        <end position="207"/>
    </location>
    <ligand>
        <name>ATP</name>
        <dbReference type="ChEBI" id="CHEBI:30616"/>
    </ligand>
</feature>
<dbReference type="Pfam" id="PF17862">
    <property type="entry name" value="AAA_lid_3"/>
    <property type="match status" value="1"/>
</dbReference>
<evidence type="ECO:0000256" key="1">
    <source>
        <dbReference type="ARBA" id="ARBA00004370"/>
    </source>
</evidence>
<dbReference type="PANTHER" id="PTHR23076:SF113">
    <property type="entry name" value="ATP-DEPENDENT ZINC METALLOPROTEASE FTSH 1, CHLOROPLASTIC-RELATED"/>
    <property type="match status" value="1"/>
</dbReference>
<dbReference type="NCBIfam" id="TIGR01241">
    <property type="entry name" value="FtsH_fam"/>
    <property type="match status" value="1"/>
</dbReference>
<evidence type="ECO:0000256" key="3">
    <source>
        <dbReference type="ARBA" id="ARBA00022670"/>
    </source>
</evidence>
<proteinExistence type="inferred from homology"/>
<comment type="caution">
    <text evidence="18">The sequence shown here is derived from an EMBL/GenBank/DDBJ whole genome shotgun (WGS) entry which is preliminary data.</text>
</comment>
<comment type="subunit">
    <text evidence="13">Homohexamer.</text>
</comment>
<dbReference type="PROSITE" id="PS00674">
    <property type="entry name" value="AAA"/>
    <property type="match status" value="1"/>
</dbReference>
<keyword evidence="19" id="KW-1185">Reference proteome</keyword>
<dbReference type="InterPro" id="IPR037219">
    <property type="entry name" value="Peptidase_M41-like"/>
</dbReference>
<feature type="transmembrane region" description="Helical" evidence="13">
    <location>
        <begin position="7"/>
        <end position="27"/>
    </location>
</feature>
<evidence type="ECO:0000313" key="19">
    <source>
        <dbReference type="Proteomes" id="UP001158045"/>
    </source>
</evidence>
<keyword evidence="8 13" id="KW-0862">Zinc</keyword>
<evidence type="ECO:0000256" key="16">
    <source>
        <dbReference type="SAM" id="MobiDB-lite"/>
    </source>
</evidence>
<dbReference type="EMBL" id="JARYZI010000014">
    <property type="protein sequence ID" value="MDH8679649.1"/>
    <property type="molecule type" value="Genomic_DNA"/>
</dbReference>
<comment type="similarity">
    <text evidence="2 13">In the C-terminal section; belongs to the peptidase M41 family.</text>
</comment>
<dbReference type="Gene3D" id="1.10.8.60">
    <property type="match status" value="1"/>
</dbReference>
<dbReference type="EC" id="3.4.24.-" evidence="13"/>
<evidence type="ECO:0000256" key="11">
    <source>
        <dbReference type="ARBA" id="ARBA00023049"/>
    </source>
</evidence>
<evidence type="ECO:0000256" key="7">
    <source>
        <dbReference type="ARBA" id="ARBA00022801"/>
    </source>
</evidence>
<keyword evidence="4 13" id="KW-0812">Transmembrane</keyword>
<dbReference type="Gene3D" id="3.40.50.300">
    <property type="entry name" value="P-loop containing nucleotide triphosphate hydrolases"/>
    <property type="match status" value="1"/>
</dbReference>
<feature type="compositionally biased region" description="Basic and acidic residues" evidence="16">
    <location>
        <begin position="639"/>
        <end position="650"/>
    </location>
</feature>
<dbReference type="SUPFAM" id="SSF140990">
    <property type="entry name" value="FtsH protease domain-like"/>
    <property type="match status" value="1"/>
</dbReference>
<dbReference type="PANTHER" id="PTHR23076">
    <property type="entry name" value="METALLOPROTEASE M41 FTSH"/>
    <property type="match status" value="1"/>
</dbReference>
<dbReference type="Pfam" id="PF06480">
    <property type="entry name" value="FtsH_ext"/>
    <property type="match status" value="1"/>
</dbReference>
<evidence type="ECO:0000256" key="9">
    <source>
        <dbReference type="ARBA" id="ARBA00022840"/>
    </source>
</evidence>
<keyword evidence="9 13" id="KW-0067">ATP-binding</keyword>
<keyword evidence="13" id="KW-1003">Cell membrane</keyword>
<evidence type="ECO:0000256" key="5">
    <source>
        <dbReference type="ARBA" id="ARBA00022723"/>
    </source>
</evidence>
<comment type="similarity">
    <text evidence="13">In the central section; belongs to the AAA ATPase family.</text>
</comment>
<organism evidence="18 19">
    <name type="scientific">Fusibacter bizertensis</name>
    <dbReference type="NCBI Taxonomy" id="1488331"/>
    <lineage>
        <taxon>Bacteria</taxon>
        <taxon>Bacillati</taxon>
        <taxon>Bacillota</taxon>
        <taxon>Clostridia</taxon>
        <taxon>Eubacteriales</taxon>
        <taxon>Eubacteriales Family XII. Incertae Sedis</taxon>
        <taxon>Fusibacter</taxon>
    </lineage>
</organism>
<sequence>MKKGLKGASIYIMIFIAILVFVTLNGVNTQKTTELSYDEFILKLGNDQIKEVQIDGNKVSGVLSDETNFTTYVPSMLALKTGELIITKIADGSVLPVKGIQPAGTPFLLEILPTIIMVLLLVVFWFVFMQNSQGGGSKVMSFGKSRAKIVKDSSKKITFADVAGLKEEKEEMEEIVEFLKAPRKFLALGARIPKGILMVGPPGTGKTYLSKACAGEAGVPFYTISGSDFVEMFVGVGASRVRDLFEEAKKSAPCIVFIDEIDAVGRRRGAGLGGGHDEREQTLNQLLVEMDGFGDNQGVIVIAATNRPDILDPALLRPGRFDRQVMVGIPDIREREQIIKIHAKNKPVAPDVDYAKLAQSTPGFTPADLENVMNEAALLSARKDDKVIRMESIKESITKVIAGVEKKSRIVSPKERKLTAYHEAGHAVLAKVVPDSDPVHQVTIIPRGRAGGFTMQLPEEDRSYATKKGMERELIILLGGRVAESLILGDISTGAQNDLSRVTKIAKAMVMKYAMSENLGSMSYDTEDEVFIGRDFNSMKNYSEHVAAEIDREVRNIVDTAYDKAKTLLEEHIDKLHVIAEALLKFETISGEEFLLAFNEGIDKLTIEVEAAKGQIEEERKAFREQEELERIAYEKMNAMKEKENPEAKADNPFSDAAKS</sequence>
<keyword evidence="10 13" id="KW-1133">Transmembrane helix</keyword>
<comment type="cofactor">
    <cofactor evidence="13">
        <name>Zn(2+)</name>
        <dbReference type="ChEBI" id="CHEBI:29105"/>
    </cofactor>
    <text evidence="13">Binds 1 zinc ion per subunit.</text>
</comment>
<dbReference type="Pfam" id="PF00004">
    <property type="entry name" value="AAA"/>
    <property type="match status" value="1"/>
</dbReference>
<feature type="binding site" evidence="13">
    <location>
        <position position="498"/>
    </location>
    <ligand>
        <name>Zn(2+)</name>
        <dbReference type="ChEBI" id="CHEBI:29105"/>
        <note>catalytic</note>
    </ligand>
</feature>
<keyword evidence="3 13" id="KW-0645">Protease</keyword>
<evidence type="ECO:0000256" key="14">
    <source>
        <dbReference type="RuleBase" id="RU003651"/>
    </source>
</evidence>
<evidence type="ECO:0000313" key="18">
    <source>
        <dbReference type="EMBL" id="MDH8679649.1"/>
    </source>
</evidence>
<evidence type="ECO:0000256" key="2">
    <source>
        <dbReference type="ARBA" id="ARBA00010044"/>
    </source>
</evidence>
<feature type="domain" description="AAA+ ATPase" evidence="17">
    <location>
        <begin position="192"/>
        <end position="331"/>
    </location>
</feature>
<dbReference type="InterPro" id="IPR041569">
    <property type="entry name" value="AAA_lid_3"/>
</dbReference>
<dbReference type="GO" id="GO:0008237">
    <property type="term" value="F:metallopeptidase activity"/>
    <property type="evidence" value="ECO:0007669"/>
    <property type="project" value="UniProtKB-KW"/>
</dbReference>
<comment type="similarity">
    <text evidence="14">Belongs to the AAA ATPase family.</text>
</comment>
<keyword evidence="7 13" id="KW-0378">Hydrolase</keyword>
<evidence type="ECO:0000256" key="15">
    <source>
        <dbReference type="SAM" id="Coils"/>
    </source>
</evidence>
<feature type="active site" evidence="13">
    <location>
        <position position="423"/>
    </location>
</feature>
<evidence type="ECO:0000256" key="12">
    <source>
        <dbReference type="ARBA" id="ARBA00023136"/>
    </source>
</evidence>
<evidence type="ECO:0000256" key="4">
    <source>
        <dbReference type="ARBA" id="ARBA00022692"/>
    </source>
</evidence>
<dbReference type="InterPro" id="IPR003593">
    <property type="entry name" value="AAA+_ATPase"/>
</dbReference>
<evidence type="ECO:0000259" key="17">
    <source>
        <dbReference type="SMART" id="SM00382"/>
    </source>
</evidence>
<protein>
    <recommendedName>
        <fullName evidence="13">ATP-dependent zinc metalloprotease FtsH</fullName>
        <ecNumber evidence="13">3.4.24.-</ecNumber>
    </recommendedName>
</protein>
<dbReference type="Proteomes" id="UP001158045">
    <property type="component" value="Unassembled WGS sequence"/>
</dbReference>
<dbReference type="InterPro" id="IPR003959">
    <property type="entry name" value="ATPase_AAA_core"/>
</dbReference>
<evidence type="ECO:0000256" key="8">
    <source>
        <dbReference type="ARBA" id="ARBA00022833"/>
    </source>
</evidence>
<dbReference type="InterPro" id="IPR027417">
    <property type="entry name" value="P-loop_NTPase"/>
</dbReference>
<feature type="binding site" evidence="13">
    <location>
        <position position="422"/>
    </location>
    <ligand>
        <name>Zn(2+)</name>
        <dbReference type="ChEBI" id="CHEBI:29105"/>
        <note>catalytic</note>
    </ligand>
</feature>
<dbReference type="RefSeq" id="WP_281095544.1">
    <property type="nucleotide sequence ID" value="NZ_JARYZI010000014.1"/>
</dbReference>
<dbReference type="SUPFAM" id="SSF52540">
    <property type="entry name" value="P-loop containing nucleoside triphosphate hydrolases"/>
    <property type="match status" value="1"/>
</dbReference>
<dbReference type="Gene3D" id="3.30.720.210">
    <property type="match status" value="1"/>
</dbReference>
<keyword evidence="15" id="KW-0175">Coiled coil</keyword>
<evidence type="ECO:0000256" key="10">
    <source>
        <dbReference type="ARBA" id="ARBA00022989"/>
    </source>
</evidence>
<keyword evidence="5 13" id="KW-0479">Metal-binding</keyword>
<dbReference type="HAMAP" id="MF_01458">
    <property type="entry name" value="FtsH"/>
    <property type="match status" value="1"/>
</dbReference>
<keyword evidence="6 13" id="KW-0547">Nucleotide-binding</keyword>
<feature type="binding site" evidence="13">
    <location>
        <position position="426"/>
    </location>
    <ligand>
        <name>Zn(2+)</name>
        <dbReference type="ChEBI" id="CHEBI:29105"/>
        <note>catalytic</note>
    </ligand>
</feature>
<dbReference type="Pfam" id="PF01434">
    <property type="entry name" value="Peptidase_M41"/>
    <property type="match status" value="1"/>
</dbReference>
<dbReference type="InterPro" id="IPR011546">
    <property type="entry name" value="Pept_M41_FtsH_extracell"/>
</dbReference>
<dbReference type="InterPro" id="IPR005936">
    <property type="entry name" value="FtsH"/>
</dbReference>
<dbReference type="Gene3D" id="1.20.58.760">
    <property type="entry name" value="Peptidase M41"/>
    <property type="match status" value="1"/>
</dbReference>
<feature type="coiled-coil region" evidence="15">
    <location>
        <begin position="602"/>
        <end position="629"/>
    </location>
</feature>
<evidence type="ECO:0000256" key="6">
    <source>
        <dbReference type="ARBA" id="ARBA00022741"/>
    </source>
</evidence>
<feature type="region of interest" description="Disordered" evidence="16">
    <location>
        <begin position="639"/>
        <end position="660"/>
    </location>
</feature>
<accession>A0ABT6NGU7</accession>
<reference evidence="18 19" key="1">
    <citation type="submission" date="2023-04" db="EMBL/GenBank/DDBJ databases">
        <title>Fusibacter bizertensis strain WBS, isolated from littoral bottom sediments of the Arctic seas - biochemical and genomic analysis.</title>
        <authorList>
            <person name="Brioukhanov A.L."/>
        </authorList>
    </citation>
    <scope>NUCLEOTIDE SEQUENCE [LARGE SCALE GENOMIC DNA]</scope>
    <source>
        <strain evidence="18 19">WBS</strain>
    </source>
</reference>
<comment type="subcellular location">
    <subcellularLocation>
        <location evidence="13">Cell membrane</location>
        <topology evidence="13">Multi-pass membrane protein</topology>
        <orientation evidence="13">Cytoplasmic side</orientation>
    </subcellularLocation>
    <subcellularLocation>
        <location evidence="1">Membrane</location>
    </subcellularLocation>
</comment>
<dbReference type="InterPro" id="IPR000642">
    <property type="entry name" value="Peptidase_M41"/>
</dbReference>
<feature type="transmembrane region" description="Helical" evidence="13">
    <location>
        <begin position="107"/>
        <end position="128"/>
    </location>
</feature>
<dbReference type="SMART" id="SM00382">
    <property type="entry name" value="AAA"/>
    <property type="match status" value="1"/>
</dbReference>
<name>A0ABT6NGU7_9FIRM</name>
<evidence type="ECO:0000256" key="13">
    <source>
        <dbReference type="HAMAP-Rule" id="MF_01458"/>
    </source>
</evidence>